<feature type="compositionally biased region" description="Polar residues" evidence="1">
    <location>
        <begin position="313"/>
        <end position="333"/>
    </location>
</feature>
<keyword evidence="2" id="KW-1133">Transmembrane helix</keyword>
<proteinExistence type="predicted"/>
<sequence>MAGQGNKTVTAYRITNVCIILTLGYSILSIAVFLRTKGAVCSTTSSGVNLSIAFSLPTIMIMGVRCYLMFQQRSKALQTISPSTASPRLESACTTCVQVLVILWMILGCVNLLVALRAPTCLREPLEAWQNELQEQNWRYGLSCRLHRALVALSVLMAIFMACLSFLDQQHPSSCRGAGVLNCYCTCLSRKAPSKVHTPALSVSSSRSGVSVEKNDHLFLVPERRPNRIEHEQWLQRRNSLSSQKAIYPHKYYYCHDHRNRYHYQPYTFSQQSSSRYSSTLRSVSEGRCLDLGDRNSSLCSSQSSSTSVGISRPSTQTRPSTVCSRSRANSNPERGDLRRTISANDNTPAAVVSDVPPLPTAPAPTWSPALHHTPLSADPTIRALSTGSALTLQSLLYSKVSVSPDSQIVAQAGGNINTAFTAGPPTAKREAAESSSSSSSSSSGPSVTSTKLVKKTTTTTEQAISPRKQVPTPMPSVPPPPVPLPTQPPAARRAAAAAPAIPARAPGHHHSTTPGGPTATATSRPTTRSRSASASASTAPAPVRANLRRPSPIRYRHYHHHHQYAHGMGSSHSQTQPPLPLPLQQYQHQRIWRRENSTNPSSIYSASSYGTGSERTTSVLTTSRGSTSTSTTTAAPHASRRPDTAGATRQ</sequence>
<dbReference type="Proteomes" id="UP000053411">
    <property type="component" value="Unassembled WGS sequence"/>
</dbReference>
<keyword evidence="2" id="KW-0472">Membrane</keyword>
<accession>A0A0D2HFS8</accession>
<keyword evidence="4" id="KW-1185">Reference proteome</keyword>
<organism evidence="3 4">
    <name type="scientific">Fonsecaea multimorphosa CBS 102226</name>
    <dbReference type="NCBI Taxonomy" id="1442371"/>
    <lineage>
        <taxon>Eukaryota</taxon>
        <taxon>Fungi</taxon>
        <taxon>Dikarya</taxon>
        <taxon>Ascomycota</taxon>
        <taxon>Pezizomycotina</taxon>
        <taxon>Eurotiomycetes</taxon>
        <taxon>Chaetothyriomycetidae</taxon>
        <taxon>Chaetothyriales</taxon>
        <taxon>Herpotrichiellaceae</taxon>
        <taxon>Fonsecaea</taxon>
    </lineage>
</organism>
<feature type="transmembrane region" description="Helical" evidence="2">
    <location>
        <begin position="12"/>
        <end position="34"/>
    </location>
</feature>
<feature type="region of interest" description="Disordered" evidence="1">
    <location>
        <begin position="417"/>
        <end position="549"/>
    </location>
</feature>
<protein>
    <submittedName>
        <fullName evidence="3">Uncharacterized protein</fullName>
    </submittedName>
</protein>
<feature type="compositionally biased region" description="Low complexity" evidence="1">
    <location>
        <begin position="297"/>
        <end position="312"/>
    </location>
</feature>
<evidence type="ECO:0000313" key="3">
    <source>
        <dbReference type="EMBL" id="KIY00771.1"/>
    </source>
</evidence>
<gene>
    <name evidence="3" type="ORF">Z520_03436</name>
</gene>
<feature type="region of interest" description="Disordered" evidence="1">
    <location>
        <begin position="295"/>
        <end position="360"/>
    </location>
</feature>
<feature type="compositionally biased region" description="Pro residues" evidence="1">
    <location>
        <begin position="473"/>
        <end position="489"/>
    </location>
</feature>
<dbReference type="STRING" id="1442371.A0A0D2HFS8"/>
<name>A0A0D2HFS8_9EURO</name>
<dbReference type="AlphaFoldDB" id="A0A0D2HFS8"/>
<dbReference type="EMBL" id="KN848066">
    <property type="protein sequence ID" value="KIY00771.1"/>
    <property type="molecule type" value="Genomic_DNA"/>
</dbReference>
<evidence type="ECO:0000256" key="1">
    <source>
        <dbReference type="SAM" id="MobiDB-lite"/>
    </source>
</evidence>
<evidence type="ECO:0000256" key="2">
    <source>
        <dbReference type="SAM" id="Phobius"/>
    </source>
</evidence>
<feature type="compositionally biased region" description="Low complexity" evidence="1">
    <location>
        <begin position="490"/>
        <end position="506"/>
    </location>
</feature>
<dbReference type="GeneID" id="27709182"/>
<feature type="compositionally biased region" description="Polar residues" evidence="1">
    <location>
        <begin position="598"/>
        <end position="616"/>
    </location>
</feature>
<feature type="compositionally biased region" description="Low complexity" evidence="1">
    <location>
        <begin position="513"/>
        <end position="543"/>
    </location>
</feature>
<dbReference type="OrthoDB" id="4160904at2759"/>
<dbReference type="VEuPathDB" id="FungiDB:Z520_03436"/>
<feature type="transmembrane region" description="Helical" evidence="2">
    <location>
        <begin position="46"/>
        <end position="70"/>
    </location>
</feature>
<feature type="region of interest" description="Disordered" evidence="1">
    <location>
        <begin position="595"/>
        <end position="651"/>
    </location>
</feature>
<evidence type="ECO:0000313" key="4">
    <source>
        <dbReference type="Proteomes" id="UP000053411"/>
    </source>
</evidence>
<feature type="transmembrane region" description="Helical" evidence="2">
    <location>
        <begin position="149"/>
        <end position="167"/>
    </location>
</feature>
<dbReference type="RefSeq" id="XP_016634893.1">
    <property type="nucleotide sequence ID" value="XM_016773947.1"/>
</dbReference>
<feature type="compositionally biased region" description="Low complexity" evidence="1">
    <location>
        <begin position="617"/>
        <end position="634"/>
    </location>
</feature>
<keyword evidence="2" id="KW-0812">Transmembrane</keyword>
<reference evidence="3 4" key="1">
    <citation type="submission" date="2015-01" db="EMBL/GenBank/DDBJ databases">
        <title>The Genome Sequence of Fonsecaea multimorphosa CBS 102226.</title>
        <authorList>
            <consortium name="The Broad Institute Genomics Platform"/>
            <person name="Cuomo C."/>
            <person name="de Hoog S."/>
            <person name="Gorbushina A."/>
            <person name="Stielow B."/>
            <person name="Teixiera M."/>
            <person name="Abouelleil A."/>
            <person name="Chapman S.B."/>
            <person name="Priest M."/>
            <person name="Young S.K."/>
            <person name="Wortman J."/>
            <person name="Nusbaum C."/>
            <person name="Birren B."/>
        </authorList>
    </citation>
    <scope>NUCLEOTIDE SEQUENCE [LARGE SCALE GENOMIC DNA]</scope>
    <source>
        <strain evidence="3 4">CBS 102226</strain>
    </source>
</reference>
<feature type="compositionally biased region" description="Low complexity" evidence="1">
    <location>
        <begin position="435"/>
        <end position="461"/>
    </location>
</feature>